<protein>
    <submittedName>
        <fullName evidence="2">Uncharacterized protein</fullName>
    </submittedName>
</protein>
<feature type="compositionally biased region" description="Polar residues" evidence="1">
    <location>
        <begin position="32"/>
        <end position="41"/>
    </location>
</feature>
<gene>
    <name evidence="2" type="ORF">AFUS01_LOCUS25183</name>
</gene>
<dbReference type="Proteomes" id="UP000708208">
    <property type="component" value="Unassembled WGS sequence"/>
</dbReference>
<proteinExistence type="predicted"/>
<organism evidence="2 3">
    <name type="scientific">Allacma fusca</name>
    <dbReference type="NCBI Taxonomy" id="39272"/>
    <lineage>
        <taxon>Eukaryota</taxon>
        <taxon>Metazoa</taxon>
        <taxon>Ecdysozoa</taxon>
        <taxon>Arthropoda</taxon>
        <taxon>Hexapoda</taxon>
        <taxon>Collembola</taxon>
        <taxon>Symphypleona</taxon>
        <taxon>Sminthuridae</taxon>
        <taxon>Allacma</taxon>
    </lineage>
</organism>
<evidence type="ECO:0000313" key="2">
    <source>
        <dbReference type="EMBL" id="CAG7786622.1"/>
    </source>
</evidence>
<sequence>ERKSQSEGDAGSTSTNSHEARDEPQVPAEIPQKTSSETPSE</sequence>
<evidence type="ECO:0000313" key="3">
    <source>
        <dbReference type="Proteomes" id="UP000708208"/>
    </source>
</evidence>
<evidence type="ECO:0000256" key="1">
    <source>
        <dbReference type="SAM" id="MobiDB-lite"/>
    </source>
</evidence>
<feature type="region of interest" description="Disordered" evidence="1">
    <location>
        <begin position="1"/>
        <end position="41"/>
    </location>
</feature>
<accession>A0A8J2KDT8</accession>
<dbReference type="AlphaFoldDB" id="A0A8J2KDT8"/>
<comment type="caution">
    <text evidence="2">The sequence shown here is derived from an EMBL/GenBank/DDBJ whole genome shotgun (WGS) entry which is preliminary data.</text>
</comment>
<name>A0A8J2KDT8_9HEXA</name>
<feature type="non-terminal residue" evidence="2">
    <location>
        <position position="1"/>
    </location>
</feature>
<keyword evidence="3" id="KW-1185">Reference proteome</keyword>
<dbReference type="EMBL" id="CAJVCH010321648">
    <property type="protein sequence ID" value="CAG7786622.1"/>
    <property type="molecule type" value="Genomic_DNA"/>
</dbReference>
<reference evidence="2" key="1">
    <citation type="submission" date="2021-06" db="EMBL/GenBank/DDBJ databases">
        <authorList>
            <person name="Hodson N. C."/>
            <person name="Mongue J. A."/>
            <person name="Jaron S. K."/>
        </authorList>
    </citation>
    <scope>NUCLEOTIDE SEQUENCE</scope>
</reference>